<name>A0A1A0VZ01_MYCPR</name>
<dbReference type="Proteomes" id="UP000094008">
    <property type="component" value="Unassembled WGS sequence"/>
</dbReference>
<accession>A0A1A0VZ01</accession>
<evidence type="ECO:0000313" key="3">
    <source>
        <dbReference type="Proteomes" id="UP000094008"/>
    </source>
</evidence>
<protein>
    <submittedName>
        <fullName evidence="2">Uncharacterized protein</fullName>
    </submittedName>
</protein>
<gene>
    <name evidence="2" type="ORF">A5779_30450</name>
</gene>
<reference evidence="3" key="1">
    <citation type="submission" date="2016-06" db="EMBL/GenBank/DDBJ databases">
        <authorList>
            <person name="Sutton G."/>
            <person name="Brinkac L."/>
            <person name="Sanka R."/>
            <person name="Adams M."/>
            <person name="Lau E."/>
            <person name="Mehaffy C."/>
            <person name="Tameris M."/>
            <person name="Hatherill M."/>
            <person name="Hanekom W."/>
            <person name="Mahomed H."/>
            <person name="Mcshane H."/>
        </authorList>
    </citation>
    <scope>NUCLEOTIDE SEQUENCE [LARGE SCALE GENOMIC DNA]</scope>
    <source>
        <strain evidence="3">852002-10433_SCH5171157</strain>
    </source>
</reference>
<dbReference type="AlphaFoldDB" id="A0A1A0VZ01"/>
<organism evidence="2 3">
    <name type="scientific">Mycolicibacterium peregrinum</name>
    <name type="common">Mycobacterium peregrinum</name>
    <dbReference type="NCBI Taxonomy" id="43304"/>
    <lineage>
        <taxon>Bacteria</taxon>
        <taxon>Bacillati</taxon>
        <taxon>Actinomycetota</taxon>
        <taxon>Actinomycetes</taxon>
        <taxon>Mycobacteriales</taxon>
        <taxon>Mycobacteriaceae</taxon>
        <taxon>Mycolicibacterium</taxon>
    </lineage>
</organism>
<feature type="region of interest" description="Disordered" evidence="1">
    <location>
        <begin position="70"/>
        <end position="94"/>
    </location>
</feature>
<sequence length="94" mass="9958">MPSGDTESCSRRSNNRTAVVTAAPRKNRVPQAPTALCSREASAELATQADIAPISTPSTVNINNRHGEYRAENSGTIRPYSASTPAPGSNFARE</sequence>
<evidence type="ECO:0000256" key="1">
    <source>
        <dbReference type="SAM" id="MobiDB-lite"/>
    </source>
</evidence>
<feature type="compositionally biased region" description="Polar residues" evidence="1">
    <location>
        <begin position="73"/>
        <end position="87"/>
    </location>
</feature>
<comment type="caution">
    <text evidence="2">The sequence shown here is derived from an EMBL/GenBank/DDBJ whole genome shotgun (WGS) entry which is preliminary data.</text>
</comment>
<evidence type="ECO:0000313" key="2">
    <source>
        <dbReference type="EMBL" id="OBB88406.1"/>
    </source>
</evidence>
<dbReference type="EMBL" id="LZSY01000114">
    <property type="protein sequence ID" value="OBB88406.1"/>
    <property type="molecule type" value="Genomic_DNA"/>
</dbReference>
<proteinExistence type="predicted"/>